<dbReference type="NCBIfam" id="NF001591">
    <property type="entry name" value="PRK00393.1"/>
    <property type="match status" value="1"/>
</dbReference>
<evidence type="ECO:0000256" key="9">
    <source>
        <dbReference type="HAMAP-Rule" id="MF_00179"/>
    </source>
</evidence>
<comment type="function">
    <text evidence="9">Catalyzes the conversion of GTP to 2,5-diamino-6-ribosylamino-4(3H)-pyrimidinone 5'-phosphate (DARP), formate and pyrophosphate.</text>
</comment>
<proteinExistence type="inferred from homology"/>
<dbReference type="InterPro" id="IPR032677">
    <property type="entry name" value="GTP_cyclohydro_II"/>
</dbReference>
<evidence type="ECO:0000256" key="7">
    <source>
        <dbReference type="ARBA" id="ARBA00023134"/>
    </source>
</evidence>
<keyword evidence="4 9" id="KW-0547">Nucleotide-binding</keyword>
<dbReference type="Pfam" id="PF00925">
    <property type="entry name" value="GTP_cyclohydro2"/>
    <property type="match status" value="1"/>
</dbReference>
<feature type="binding site" evidence="9">
    <location>
        <begin position="61"/>
        <end position="65"/>
    </location>
    <ligand>
        <name>GTP</name>
        <dbReference type="ChEBI" id="CHEBI:37565"/>
    </ligand>
</feature>
<feature type="binding site" evidence="9">
    <location>
        <position position="161"/>
    </location>
    <ligand>
        <name>GTP</name>
        <dbReference type="ChEBI" id="CHEBI:37565"/>
    </ligand>
</feature>
<name>A0ABP9BES1_9MICC</name>
<dbReference type="Gene3D" id="3.40.50.10990">
    <property type="entry name" value="GTP cyclohydrolase II"/>
    <property type="match status" value="1"/>
</dbReference>
<keyword evidence="6 9" id="KW-0862">Zinc</keyword>
<organism evidence="11 12">
    <name type="scientific">Rothia endophytica</name>
    <dbReference type="NCBI Taxonomy" id="1324766"/>
    <lineage>
        <taxon>Bacteria</taxon>
        <taxon>Bacillati</taxon>
        <taxon>Actinomycetota</taxon>
        <taxon>Actinomycetes</taxon>
        <taxon>Micrococcales</taxon>
        <taxon>Micrococcaceae</taxon>
        <taxon>Rothia</taxon>
    </lineage>
</organism>
<evidence type="ECO:0000256" key="3">
    <source>
        <dbReference type="ARBA" id="ARBA00022723"/>
    </source>
</evidence>
<evidence type="ECO:0000256" key="8">
    <source>
        <dbReference type="ARBA" id="ARBA00049295"/>
    </source>
</evidence>
<feature type="binding site" evidence="9">
    <location>
        <position position="79"/>
    </location>
    <ligand>
        <name>Zn(2+)</name>
        <dbReference type="ChEBI" id="CHEBI:29105"/>
        <note>catalytic</note>
    </ligand>
</feature>
<dbReference type="PANTHER" id="PTHR21327">
    <property type="entry name" value="GTP CYCLOHYDROLASE II-RELATED"/>
    <property type="match status" value="1"/>
</dbReference>
<evidence type="ECO:0000256" key="6">
    <source>
        <dbReference type="ARBA" id="ARBA00022833"/>
    </source>
</evidence>
<evidence type="ECO:0000259" key="10">
    <source>
        <dbReference type="Pfam" id="PF00925"/>
    </source>
</evidence>
<evidence type="ECO:0000256" key="2">
    <source>
        <dbReference type="ARBA" id="ARBA00022619"/>
    </source>
</evidence>
<evidence type="ECO:0000256" key="5">
    <source>
        <dbReference type="ARBA" id="ARBA00022801"/>
    </source>
</evidence>
<dbReference type="CDD" id="cd00641">
    <property type="entry name" value="GTP_cyclohydro2"/>
    <property type="match status" value="1"/>
</dbReference>
<comment type="catalytic activity">
    <reaction evidence="8 9">
        <text>GTP + 4 H2O = 2,5-diamino-6-hydroxy-4-(5-phosphoribosylamino)-pyrimidine + formate + 2 phosphate + 3 H(+)</text>
        <dbReference type="Rhea" id="RHEA:23704"/>
        <dbReference type="ChEBI" id="CHEBI:15377"/>
        <dbReference type="ChEBI" id="CHEBI:15378"/>
        <dbReference type="ChEBI" id="CHEBI:15740"/>
        <dbReference type="ChEBI" id="CHEBI:37565"/>
        <dbReference type="ChEBI" id="CHEBI:43474"/>
        <dbReference type="ChEBI" id="CHEBI:58614"/>
        <dbReference type="EC" id="3.5.4.25"/>
    </reaction>
</comment>
<keyword evidence="7 9" id="KW-0342">GTP-binding</keyword>
<keyword evidence="5 9" id="KW-0378">Hydrolase</keyword>
<comment type="similarity">
    <text evidence="9">Belongs to the GTP cyclohydrolase II family.</text>
</comment>
<keyword evidence="12" id="KW-1185">Reference proteome</keyword>
<gene>
    <name evidence="9" type="primary">ribA</name>
    <name evidence="11" type="ORF">GCM10023352_11910</name>
</gene>
<feature type="binding site" evidence="9">
    <location>
        <position position="66"/>
    </location>
    <ligand>
        <name>Zn(2+)</name>
        <dbReference type="ChEBI" id="CHEBI:29105"/>
        <note>catalytic</note>
    </ligand>
</feature>
<accession>A0ABP9BES1</accession>
<dbReference type="Proteomes" id="UP001500187">
    <property type="component" value="Unassembled WGS sequence"/>
</dbReference>
<evidence type="ECO:0000313" key="11">
    <source>
        <dbReference type="EMBL" id="GAA4794591.1"/>
    </source>
</evidence>
<keyword evidence="2 9" id="KW-0686">Riboflavin biosynthesis</keyword>
<protein>
    <recommendedName>
        <fullName evidence="9">GTP cyclohydrolase-2</fullName>
        <ecNumber evidence="9">3.5.4.25</ecNumber>
    </recommendedName>
    <alternativeName>
        <fullName evidence="9">GTP cyclohydrolase II</fullName>
    </alternativeName>
</protein>
<comment type="pathway">
    <text evidence="1 9">Cofactor biosynthesis; riboflavin biosynthesis; 5-amino-6-(D-ribitylamino)uracil from GTP: step 1/4.</text>
</comment>
<feature type="binding site" evidence="9">
    <location>
        <begin position="104"/>
        <end position="106"/>
    </location>
    <ligand>
        <name>GTP</name>
        <dbReference type="ChEBI" id="CHEBI:37565"/>
    </ligand>
</feature>
<feature type="binding site" evidence="9">
    <location>
        <position position="77"/>
    </location>
    <ligand>
        <name>Zn(2+)</name>
        <dbReference type="ChEBI" id="CHEBI:29105"/>
        <note>catalytic</note>
    </ligand>
</feature>
<feature type="binding site" evidence="9">
    <location>
        <position position="82"/>
    </location>
    <ligand>
        <name>GTP</name>
        <dbReference type="ChEBI" id="CHEBI:37565"/>
    </ligand>
</feature>
<sequence length="208" mass="22783">MTNPTGLTQTSEPVTVPTPHGVFLMQAFGFADGSEHLALTALPTEGQPQIRSQANQAPLVRIHSECATGDIFGSYRCDCGPQLEQALEMMAEQGGVLIYMRNHEGRGIGLVNKLRAYALQDAGLDTLDANLSLGLPADARDYTQAVVMIKELGIRQLRLLTNNPAKAEALEELGLTITELVPDEITPRAENARYLATKRDRMRHRLTF</sequence>
<evidence type="ECO:0000313" key="12">
    <source>
        <dbReference type="Proteomes" id="UP001500187"/>
    </source>
</evidence>
<evidence type="ECO:0000256" key="4">
    <source>
        <dbReference type="ARBA" id="ARBA00022741"/>
    </source>
</evidence>
<feature type="binding site" evidence="9">
    <location>
        <position position="166"/>
    </location>
    <ligand>
        <name>GTP</name>
        <dbReference type="ChEBI" id="CHEBI:37565"/>
    </ligand>
</feature>
<dbReference type="SUPFAM" id="SSF142695">
    <property type="entry name" value="RibA-like"/>
    <property type="match status" value="1"/>
</dbReference>
<dbReference type="PANTHER" id="PTHR21327:SF18">
    <property type="entry name" value="3,4-DIHYDROXY-2-BUTANONE 4-PHOSPHATE SYNTHASE"/>
    <property type="match status" value="1"/>
</dbReference>
<feature type="active site" description="Nucleophile" evidence="9">
    <location>
        <position position="140"/>
    </location>
</feature>
<dbReference type="HAMAP" id="MF_00179">
    <property type="entry name" value="RibA"/>
    <property type="match status" value="1"/>
</dbReference>
<feature type="binding site" evidence="9">
    <location>
        <position position="126"/>
    </location>
    <ligand>
        <name>GTP</name>
        <dbReference type="ChEBI" id="CHEBI:37565"/>
    </ligand>
</feature>
<dbReference type="RefSeq" id="WP_345445564.1">
    <property type="nucleotide sequence ID" value="NZ_BAABKP010000001.1"/>
</dbReference>
<dbReference type="EMBL" id="BAABKP010000001">
    <property type="protein sequence ID" value="GAA4794591.1"/>
    <property type="molecule type" value="Genomic_DNA"/>
</dbReference>
<dbReference type="InterPro" id="IPR036144">
    <property type="entry name" value="RibA-like_sf"/>
</dbReference>
<evidence type="ECO:0000256" key="1">
    <source>
        <dbReference type="ARBA" id="ARBA00004853"/>
    </source>
</evidence>
<comment type="caution">
    <text evidence="11">The sequence shown here is derived from an EMBL/GenBank/DDBJ whole genome shotgun (WGS) entry which is preliminary data.</text>
</comment>
<comment type="cofactor">
    <cofactor evidence="9">
        <name>Zn(2+)</name>
        <dbReference type="ChEBI" id="CHEBI:29105"/>
    </cofactor>
    <text evidence="9">Binds 1 zinc ion per subunit.</text>
</comment>
<reference evidence="12" key="1">
    <citation type="journal article" date="2019" name="Int. J. Syst. Evol. Microbiol.">
        <title>The Global Catalogue of Microorganisms (GCM) 10K type strain sequencing project: providing services to taxonomists for standard genome sequencing and annotation.</title>
        <authorList>
            <consortium name="The Broad Institute Genomics Platform"/>
            <consortium name="The Broad Institute Genome Sequencing Center for Infectious Disease"/>
            <person name="Wu L."/>
            <person name="Ma J."/>
        </authorList>
    </citation>
    <scope>NUCLEOTIDE SEQUENCE [LARGE SCALE GENOMIC DNA]</scope>
    <source>
        <strain evidence="12">JCM 18541</strain>
    </source>
</reference>
<feature type="domain" description="GTP cyclohydrolase II" evidence="10">
    <location>
        <begin position="14"/>
        <end position="182"/>
    </location>
</feature>
<keyword evidence="3 9" id="KW-0479">Metal-binding</keyword>
<dbReference type="InterPro" id="IPR000926">
    <property type="entry name" value="RibA"/>
</dbReference>
<dbReference type="EC" id="3.5.4.25" evidence="9"/>
<feature type="active site" description="Proton acceptor" evidence="9">
    <location>
        <position position="138"/>
    </location>
</feature>